<dbReference type="GO" id="GO:0043752">
    <property type="term" value="F:adenosylcobinamide kinase activity"/>
    <property type="evidence" value="ECO:0007669"/>
    <property type="project" value="UniProtKB-EC"/>
</dbReference>
<evidence type="ECO:0000256" key="10">
    <source>
        <dbReference type="ARBA" id="ARBA00022573"/>
    </source>
</evidence>
<keyword evidence="20" id="KW-0548">Nucleotidyltransferase</keyword>
<evidence type="ECO:0000313" key="20">
    <source>
        <dbReference type="EMBL" id="PDW04353.1"/>
    </source>
</evidence>
<feature type="binding site" evidence="19">
    <location>
        <position position="60"/>
    </location>
    <ligand>
        <name>GTP</name>
        <dbReference type="ChEBI" id="CHEBI:37565"/>
    </ligand>
</feature>
<comment type="catalytic activity">
    <reaction evidence="2">
        <text>adenosylcob(III)inamide phosphate + GTP + H(+) = adenosylcob(III)inamide-GDP + diphosphate</text>
        <dbReference type="Rhea" id="RHEA:22712"/>
        <dbReference type="ChEBI" id="CHEBI:15378"/>
        <dbReference type="ChEBI" id="CHEBI:33019"/>
        <dbReference type="ChEBI" id="CHEBI:37565"/>
        <dbReference type="ChEBI" id="CHEBI:58502"/>
        <dbReference type="ChEBI" id="CHEBI:60487"/>
        <dbReference type="EC" id="2.7.7.62"/>
    </reaction>
</comment>
<dbReference type="SUPFAM" id="SSF52540">
    <property type="entry name" value="P-loop containing nucleoside triphosphate hydrolases"/>
    <property type="match status" value="1"/>
</dbReference>
<evidence type="ECO:0000256" key="15">
    <source>
        <dbReference type="ARBA" id="ARBA00023134"/>
    </source>
</evidence>
<feature type="binding site" evidence="19">
    <location>
        <position position="81"/>
    </location>
    <ligand>
        <name>GTP</name>
        <dbReference type="ChEBI" id="CHEBI:37565"/>
    </ligand>
</feature>
<comment type="similarity">
    <text evidence="7">Belongs to the CobU/CobP family.</text>
</comment>
<dbReference type="OrthoDB" id="9799422at2"/>
<name>A0A2A6RN25_9CHLR</name>
<dbReference type="GO" id="GO:0008820">
    <property type="term" value="F:cobinamide phosphate guanylyltransferase activity"/>
    <property type="evidence" value="ECO:0007669"/>
    <property type="project" value="UniProtKB-EC"/>
</dbReference>
<dbReference type="EMBL" id="NQWI01000011">
    <property type="protein sequence ID" value="PDW04353.1"/>
    <property type="molecule type" value="Genomic_DNA"/>
</dbReference>
<comment type="function">
    <text evidence="4">Catalyzes ATP-dependent phosphorylation of adenosylcobinamide and addition of GMP to adenosylcobinamide phosphate.</text>
</comment>
<evidence type="ECO:0000256" key="13">
    <source>
        <dbReference type="ARBA" id="ARBA00022777"/>
    </source>
</evidence>
<gene>
    <name evidence="20" type="ORF">CJ255_04160</name>
</gene>
<evidence type="ECO:0000256" key="2">
    <source>
        <dbReference type="ARBA" id="ARBA00000711"/>
    </source>
</evidence>
<dbReference type="EC" id="2.7.1.156" evidence="8"/>
<evidence type="ECO:0000256" key="18">
    <source>
        <dbReference type="PIRSR" id="PIRSR006135-1"/>
    </source>
</evidence>
<dbReference type="GO" id="GO:0005524">
    <property type="term" value="F:ATP binding"/>
    <property type="evidence" value="ECO:0007669"/>
    <property type="project" value="UniProtKB-KW"/>
</dbReference>
<comment type="catalytic activity">
    <reaction evidence="1">
        <text>adenosylcob(III)inamide + ATP = adenosylcob(III)inamide phosphate + ADP + H(+)</text>
        <dbReference type="Rhea" id="RHEA:15769"/>
        <dbReference type="ChEBI" id="CHEBI:2480"/>
        <dbReference type="ChEBI" id="CHEBI:15378"/>
        <dbReference type="ChEBI" id="CHEBI:30616"/>
        <dbReference type="ChEBI" id="CHEBI:58502"/>
        <dbReference type="ChEBI" id="CHEBI:456216"/>
        <dbReference type="EC" id="2.7.1.156"/>
    </reaction>
</comment>
<evidence type="ECO:0000256" key="7">
    <source>
        <dbReference type="ARBA" id="ARBA00007490"/>
    </source>
</evidence>
<evidence type="ECO:0000256" key="5">
    <source>
        <dbReference type="ARBA" id="ARBA00004692"/>
    </source>
</evidence>
<protein>
    <recommendedName>
        <fullName evidence="16">Adenosylcobinamide kinase</fullName>
        <ecNumber evidence="8">2.7.1.156</ecNumber>
        <ecNumber evidence="9">2.7.7.62</ecNumber>
    </recommendedName>
    <alternativeName>
        <fullName evidence="17">Adenosylcobinamide-phosphate guanylyltransferase</fullName>
    </alternativeName>
</protein>
<keyword evidence="12 19" id="KW-0547">Nucleotide-binding</keyword>
<evidence type="ECO:0000256" key="4">
    <source>
        <dbReference type="ARBA" id="ARBA00003889"/>
    </source>
</evidence>
<dbReference type="EC" id="2.7.7.62" evidence="9"/>
<dbReference type="Gene3D" id="3.40.50.300">
    <property type="entry name" value="P-loop containing nucleotide triphosphate hydrolases"/>
    <property type="match status" value="1"/>
</dbReference>
<evidence type="ECO:0000256" key="6">
    <source>
        <dbReference type="ARBA" id="ARBA00005159"/>
    </source>
</evidence>
<evidence type="ECO:0000256" key="14">
    <source>
        <dbReference type="ARBA" id="ARBA00022840"/>
    </source>
</evidence>
<accession>A0A2A6RN25</accession>
<dbReference type="Pfam" id="PF02283">
    <property type="entry name" value="CobU"/>
    <property type="match status" value="1"/>
</dbReference>
<keyword evidence="21" id="KW-1185">Reference proteome</keyword>
<reference evidence="21" key="1">
    <citation type="submission" date="2017-08" db="EMBL/GenBank/DDBJ databases">
        <authorList>
            <person name="Grouzdev D.S."/>
            <person name="Gaisin V.A."/>
            <person name="Rysina M.S."/>
            <person name="Gorlenko V.M."/>
        </authorList>
    </citation>
    <scope>NUCLEOTIDE SEQUENCE [LARGE SCALE GENOMIC DNA]</scope>
    <source>
        <strain evidence="21">Kir15-3F</strain>
    </source>
</reference>
<dbReference type="RefSeq" id="WP_097642831.1">
    <property type="nucleotide sequence ID" value="NZ_NQWI01000011.1"/>
</dbReference>
<dbReference type="InterPro" id="IPR003203">
    <property type="entry name" value="CobU/CobP"/>
</dbReference>
<dbReference type="PIRSF" id="PIRSF006135">
    <property type="entry name" value="CobU"/>
    <property type="match status" value="1"/>
</dbReference>
<keyword evidence="10" id="KW-0169">Cobalamin biosynthesis</keyword>
<evidence type="ECO:0000256" key="1">
    <source>
        <dbReference type="ARBA" id="ARBA00000312"/>
    </source>
</evidence>
<evidence type="ECO:0000256" key="8">
    <source>
        <dbReference type="ARBA" id="ARBA00012016"/>
    </source>
</evidence>
<keyword evidence="15 19" id="KW-0342">GTP-binding</keyword>
<feature type="active site" description="GMP-histidine intermediate" evidence="18">
    <location>
        <position position="48"/>
    </location>
</feature>
<evidence type="ECO:0000256" key="3">
    <source>
        <dbReference type="ARBA" id="ARBA00001522"/>
    </source>
</evidence>
<evidence type="ECO:0000256" key="9">
    <source>
        <dbReference type="ARBA" id="ARBA00012523"/>
    </source>
</evidence>
<dbReference type="Proteomes" id="UP000220527">
    <property type="component" value="Unassembled WGS sequence"/>
</dbReference>
<evidence type="ECO:0000256" key="12">
    <source>
        <dbReference type="ARBA" id="ARBA00022741"/>
    </source>
</evidence>
<dbReference type="InterPro" id="IPR027417">
    <property type="entry name" value="P-loop_NTPase"/>
</dbReference>
<sequence>MVTFFTGGVRSGKSMWAEQYAADLGGPVLYLATAEARDDEMRERIARHQARRPSTWTTREEPLAVASVLGEQPAGTVVLLDCLSLLVTNLLLAYEADPEPMVEKEIHALLATVWARKLRLIVVSNEVGMGIVPTYPLGRSYRDLLGWANQRIAGAAAETYLVVCGIVVDVGKLEAGWARKLRQGG</sequence>
<dbReference type="CDD" id="cd00544">
    <property type="entry name" value="CobU"/>
    <property type="match status" value="1"/>
</dbReference>
<dbReference type="PANTHER" id="PTHR34848">
    <property type="match status" value="1"/>
</dbReference>
<feature type="binding site" evidence="19">
    <location>
        <begin position="32"/>
        <end position="34"/>
    </location>
    <ligand>
        <name>GTP</name>
        <dbReference type="ChEBI" id="CHEBI:37565"/>
    </ligand>
</feature>
<comment type="pathway">
    <text evidence="6">Cofactor biosynthesis; adenosylcobalamin biosynthesis; adenosylcobalamin from cob(II)yrinate a,c-diamide: step 5/7.</text>
</comment>
<comment type="pathway">
    <text evidence="5">Cofactor biosynthesis; adenosylcobalamin biosynthesis; adenosylcobalamin from cob(II)yrinate a,c-diamide: step 6/7.</text>
</comment>
<comment type="caution">
    <text evidence="20">The sequence shown here is derived from an EMBL/GenBank/DDBJ whole genome shotgun (WGS) entry which is preliminary data.</text>
</comment>
<keyword evidence="13 20" id="KW-0418">Kinase</keyword>
<organism evidence="20 21">
    <name type="scientific">Candidatus Viridilinea mediisalina</name>
    <dbReference type="NCBI Taxonomy" id="2024553"/>
    <lineage>
        <taxon>Bacteria</taxon>
        <taxon>Bacillati</taxon>
        <taxon>Chloroflexota</taxon>
        <taxon>Chloroflexia</taxon>
        <taxon>Chloroflexales</taxon>
        <taxon>Chloroflexineae</taxon>
        <taxon>Oscillochloridaceae</taxon>
        <taxon>Candidatus Viridilinea</taxon>
    </lineage>
</organism>
<evidence type="ECO:0000256" key="17">
    <source>
        <dbReference type="ARBA" id="ARBA00030571"/>
    </source>
</evidence>
<keyword evidence="11 20" id="KW-0808">Transferase</keyword>
<keyword evidence="14" id="KW-0067">ATP-binding</keyword>
<comment type="catalytic activity">
    <reaction evidence="3">
        <text>adenosylcob(III)inamide + GTP = adenosylcob(III)inamide phosphate + GDP + H(+)</text>
        <dbReference type="Rhea" id="RHEA:15765"/>
        <dbReference type="ChEBI" id="CHEBI:2480"/>
        <dbReference type="ChEBI" id="CHEBI:15378"/>
        <dbReference type="ChEBI" id="CHEBI:37565"/>
        <dbReference type="ChEBI" id="CHEBI:58189"/>
        <dbReference type="ChEBI" id="CHEBI:58502"/>
        <dbReference type="EC" id="2.7.1.156"/>
    </reaction>
</comment>
<evidence type="ECO:0000256" key="19">
    <source>
        <dbReference type="PIRSR" id="PIRSR006135-2"/>
    </source>
</evidence>
<proteinExistence type="inferred from homology"/>
<feature type="binding site" evidence="19">
    <location>
        <begin position="7"/>
        <end position="14"/>
    </location>
    <ligand>
        <name>GTP</name>
        <dbReference type="ChEBI" id="CHEBI:37565"/>
    </ligand>
</feature>
<dbReference type="AlphaFoldDB" id="A0A2A6RN25"/>
<evidence type="ECO:0000256" key="11">
    <source>
        <dbReference type="ARBA" id="ARBA00022679"/>
    </source>
</evidence>
<evidence type="ECO:0000313" key="21">
    <source>
        <dbReference type="Proteomes" id="UP000220527"/>
    </source>
</evidence>
<dbReference type="NCBIfam" id="NF004469">
    <property type="entry name" value="PRK05800.1"/>
    <property type="match status" value="1"/>
</dbReference>
<dbReference type="UniPathway" id="UPA00148">
    <property type="reaction ID" value="UER00236"/>
</dbReference>
<dbReference type="GO" id="GO:0009236">
    <property type="term" value="P:cobalamin biosynthetic process"/>
    <property type="evidence" value="ECO:0007669"/>
    <property type="project" value="UniProtKB-UniPathway"/>
</dbReference>
<dbReference type="PANTHER" id="PTHR34848:SF1">
    <property type="entry name" value="BIFUNCTIONAL ADENOSYLCOBALAMIN BIOSYNTHESIS PROTEIN COBU"/>
    <property type="match status" value="1"/>
</dbReference>
<evidence type="ECO:0000256" key="16">
    <source>
        <dbReference type="ARBA" id="ARBA00029570"/>
    </source>
</evidence>
<dbReference type="GO" id="GO:0005525">
    <property type="term" value="F:GTP binding"/>
    <property type="evidence" value="ECO:0007669"/>
    <property type="project" value="UniProtKB-KW"/>
</dbReference>